<keyword evidence="2" id="KW-1185">Reference proteome</keyword>
<reference evidence="1 2" key="1">
    <citation type="journal article" date="2017" name="Genome Biol. Evol.">
        <title>Phytophthora megakarya and P. palmivora, closely related causal agents of cacao black pod rot, underwent increases in genome sizes and gene numbers by different mechanisms.</title>
        <authorList>
            <person name="Ali S.S."/>
            <person name="Shao J."/>
            <person name="Lary D.J."/>
            <person name="Kronmiller B."/>
            <person name="Shen D."/>
            <person name="Strem M.D."/>
            <person name="Amoako-Attah I."/>
            <person name="Akrofi A.Y."/>
            <person name="Begoude B.A."/>
            <person name="Ten Hoopen G.M."/>
            <person name="Coulibaly K."/>
            <person name="Kebe B.I."/>
            <person name="Melnick R.L."/>
            <person name="Guiltinan M.J."/>
            <person name="Tyler B.M."/>
            <person name="Meinhardt L.W."/>
            <person name="Bailey B.A."/>
        </authorList>
    </citation>
    <scope>NUCLEOTIDE SEQUENCE [LARGE SCALE GENOMIC DNA]</scope>
    <source>
        <strain evidence="2">sbr112.9</strain>
    </source>
</reference>
<evidence type="ECO:0000313" key="1">
    <source>
        <dbReference type="EMBL" id="POM58532.1"/>
    </source>
</evidence>
<evidence type="ECO:0000313" key="2">
    <source>
        <dbReference type="Proteomes" id="UP000237271"/>
    </source>
</evidence>
<dbReference type="AlphaFoldDB" id="A0A2P4WZ09"/>
<gene>
    <name evidence="1" type="ORF">PHPALM_36806</name>
</gene>
<comment type="caution">
    <text evidence="1">The sequence shown here is derived from an EMBL/GenBank/DDBJ whole genome shotgun (WGS) entry which is preliminary data.</text>
</comment>
<accession>A0A2P4WZ09</accession>
<dbReference type="Proteomes" id="UP000237271">
    <property type="component" value="Unassembled WGS sequence"/>
</dbReference>
<organism evidence="1 2">
    <name type="scientific">Phytophthora palmivora</name>
    <dbReference type="NCBI Taxonomy" id="4796"/>
    <lineage>
        <taxon>Eukaryota</taxon>
        <taxon>Sar</taxon>
        <taxon>Stramenopiles</taxon>
        <taxon>Oomycota</taxon>
        <taxon>Peronosporomycetes</taxon>
        <taxon>Peronosporales</taxon>
        <taxon>Peronosporaceae</taxon>
        <taxon>Phytophthora</taxon>
    </lineage>
</organism>
<sequence>MVPILFLPLYSDHKQKADLKEEVRLLQIKLLEQLQSTRNLPYLIRENDMLSSILRQHQLGIASVQSILAPNVSMLEQETHPLHSPVYLKASWEDRKTTIQAMREKKLHAAHKYITECCQFVVSAKPNQRDERYETANGDICCAMFQTVQFSGVTSLKQVYDAVIFGFNNVEISISERLGHITVRDDFDCGNNGNYNARIASTNHIGVSTEVNSIMYTQLVEAQPNGSSYGIVAIDSVDVDELYPYTPSVHVRKDVCAVVLVTTEPLQCGSNRRVATLRRAAYVKLHHPEFYLSESAWHDLQYDVTRWGDVMLRSVSSVLYSEP</sequence>
<protein>
    <submittedName>
        <fullName evidence="1">Uncharacterized protein</fullName>
    </submittedName>
</protein>
<name>A0A2P4WZ09_9STRA</name>
<dbReference type="OrthoDB" id="101358at2759"/>
<proteinExistence type="predicted"/>
<dbReference type="EMBL" id="NCKW01020213">
    <property type="protein sequence ID" value="POM58532.1"/>
    <property type="molecule type" value="Genomic_DNA"/>
</dbReference>